<accession>A0A0A9HKM6</accession>
<organism evidence="2">
    <name type="scientific">Arundo donax</name>
    <name type="common">Giant reed</name>
    <name type="synonym">Donax arundinaceus</name>
    <dbReference type="NCBI Taxonomy" id="35708"/>
    <lineage>
        <taxon>Eukaryota</taxon>
        <taxon>Viridiplantae</taxon>
        <taxon>Streptophyta</taxon>
        <taxon>Embryophyta</taxon>
        <taxon>Tracheophyta</taxon>
        <taxon>Spermatophyta</taxon>
        <taxon>Magnoliopsida</taxon>
        <taxon>Liliopsida</taxon>
        <taxon>Poales</taxon>
        <taxon>Poaceae</taxon>
        <taxon>PACMAD clade</taxon>
        <taxon>Arundinoideae</taxon>
        <taxon>Arundineae</taxon>
        <taxon>Arundo</taxon>
    </lineage>
</organism>
<reference evidence="2" key="2">
    <citation type="journal article" date="2015" name="Data Brief">
        <title>Shoot transcriptome of the giant reed, Arundo donax.</title>
        <authorList>
            <person name="Barrero R.A."/>
            <person name="Guerrero F.D."/>
            <person name="Moolhuijzen P."/>
            <person name="Goolsby J.A."/>
            <person name="Tidwell J."/>
            <person name="Bellgard S.E."/>
            <person name="Bellgard M.I."/>
        </authorList>
    </citation>
    <scope>NUCLEOTIDE SEQUENCE</scope>
    <source>
        <tissue evidence="2">Shoot tissue taken approximately 20 cm above the soil surface</tissue>
    </source>
</reference>
<evidence type="ECO:0000313" key="2">
    <source>
        <dbReference type="EMBL" id="JAE37302.1"/>
    </source>
</evidence>
<evidence type="ECO:0000256" key="1">
    <source>
        <dbReference type="SAM" id="MobiDB-lite"/>
    </source>
</evidence>
<feature type="region of interest" description="Disordered" evidence="1">
    <location>
        <begin position="1"/>
        <end position="36"/>
    </location>
</feature>
<dbReference type="EMBL" id="GBRH01160594">
    <property type="protein sequence ID" value="JAE37302.1"/>
    <property type="molecule type" value="Transcribed_RNA"/>
</dbReference>
<reference evidence="2" key="1">
    <citation type="submission" date="2014-09" db="EMBL/GenBank/DDBJ databases">
        <authorList>
            <person name="Magalhaes I.L.F."/>
            <person name="Oliveira U."/>
            <person name="Santos F.R."/>
            <person name="Vidigal T.H.D.A."/>
            <person name="Brescovit A.D."/>
            <person name="Santos A.J."/>
        </authorList>
    </citation>
    <scope>NUCLEOTIDE SEQUENCE</scope>
    <source>
        <tissue evidence="2">Shoot tissue taken approximately 20 cm above the soil surface</tissue>
    </source>
</reference>
<dbReference type="AlphaFoldDB" id="A0A0A9HKM6"/>
<proteinExistence type="predicted"/>
<protein>
    <submittedName>
        <fullName evidence="2">Uncharacterized protein</fullName>
    </submittedName>
</protein>
<sequence>MRHSTDKGMAPNTPRGGWRLEESAGEGATERRRRRE</sequence>
<name>A0A0A9HKM6_ARUDO</name>